<feature type="transmembrane region" description="Helical" evidence="7">
    <location>
        <begin position="203"/>
        <end position="222"/>
    </location>
</feature>
<evidence type="ECO:0000313" key="10">
    <source>
        <dbReference type="EMBL" id="UPU37157.1"/>
    </source>
</evidence>
<dbReference type="SUPFAM" id="SSF103481">
    <property type="entry name" value="Multidrug resistance efflux transporter EmrE"/>
    <property type="match status" value="2"/>
</dbReference>
<feature type="transmembrane region" description="Helical" evidence="7">
    <location>
        <begin position="258"/>
        <end position="276"/>
    </location>
</feature>
<comment type="subcellular location">
    <subcellularLocation>
        <location evidence="1">Cell membrane</location>
        <topology evidence="1">Multi-pass membrane protein</topology>
    </subcellularLocation>
</comment>
<feature type="transmembrane region" description="Helical" evidence="7">
    <location>
        <begin position="179"/>
        <end position="197"/>
    </location>
</feature>
<keyword evidence="5 7" id="KW-0472">Membrane</keyword>
<dbReference type="Gene3D" id="1.10.3730.20">
    <property type="match status" value="1"/>
</dbReference>
<protein>
    <submittedName>
        <fullName evidence="10">DMT family transporter</fullName>
    </submittedName>
    <submittedName>
        <fullName evidence="9">Membrane protein</fullName>
    </submittedName>
</protein>
<accession>A0A6V8N125</accession>
<feature type="transmembrane region" description="Helical" evidence="7">
    <location>
        <begin position="140"/>
        <end position="158"/>
    </location>
</feature>
<evidence type="ECO:0000313" key="9">
    <source>
        <dbReference type="EMBL" id="GFO66101.1"/>
    </source>
</evidence>
<reference evidence="11" key="1">
    <citation type="submission" date="2020-06" db="EMBL/GenBank/DDBJ databases">
        <title>Draft genomic sequecing of Geomonas sp. Red736.</title>
        <authorList>
            <person name="Itoh H."/>
            <person name="Xu Z.X."/>
            <person name="Ushijima N."/>
            <person name="Masuda Y."/>
            <person name="Shiratori Y."/>
            <person name="Senoo K."/>
        </authorList>
    </citation>
    <scope>NUCLEOTIDE SEQUENCE [LARGE SCALE GENOMIC DNA]</scope>
    <source>
        <strain evidence="11">Red736</strain>
    </source>
</reference>
<dbReference type="PANTHER" id="PTHR42920:SF11">
    <property type="entry name" value="INNER MEMBRANE PROTEIN YTFF"/>
    <property type="match status" value="1"/>
</dbReference>
<dbReference type="InterPro" id="IPR051258">
    <property type="entry name" value="Diverse_Substrate_Transporter"/>
</dbReference>
<dbReference type="EMBL" id="CP096574">
    <property type="protein sequence ID" value="UPU37157.1"/>
    <property type="molecule type" value="Genomic_DNA"/>
</dbReference>
<gene>
    <name evidence="9" type="ORF">GMPD_40200</name>
    <name evidence="10" type="ORF">M1B72_05455</name>
</gene>
<dbReference type="RefSeq" id="WP_183350857.1">
    <property type="nucleotide sequence ID" value="NZ_CP096574.1"/>
</dbReference>
<keyword evidence="2" id="KW-1003">Cell membrane</keyword>
<keyword evidence="12" id="KW-1185">Reference proteome</keyword>
<feature type="transmembrane region" description="Helical" evidence="7">
    <location>
        <begin position="91"/>
        <end position="110"/>
    </location>
</feature>
<dbReference type="AlphaFoldDB" id="A0A6V8N125"/>
<feature type="domain" description="EamA" evidence="8">
    <location>
        <begin position="1"/>
        <end position="133"/>
    </location>
</feature>
<evidence type="ECO:0000259" key="8">
    <source>
        <dbReference type="Pfam" id="PF00892"/>
    </source>
</evidence>
<dbReference type="Proteomes" id="UP000568888">
    <property type="component" value="Unassembled WGS sequence"/>
</dbReference>
<name>A0A6V8N125_9BACT</name>
<feature type="transmembrane region" description="Helical" evidence="7">
    <location>
        <begin position="117"/>
        <end position="134"/>
    </location>
</feature>
<evidence type="ECO:0000256" key="6">
    <source>
        <dbReference type="SAM" id="MobiDB-lite"/>
    </source>
</evidence>
<dbReference type="EMBL" id="BLXY01000017">
    <property type="protein sequence ID" value="GFO66101.1"/>
    <property type="molecule type" value="Genomic_DNA"/>
</dbReference>
<dbReference type="InterPro" id="IPR037185">
    <property type="entry name" value="EmrE-like"/>
</dbReference>
<proteinExistence type="predicted"/>
<evidence type="ECO:0000256" key="3">
    <source>
        <dbReference type="ARBA" id="ARBA00022692"/>
    </source>
</evidence>
<dbReference type="InterPro" id="IPR000620">
    <property type="entry name" value="EamA_dom"/>
</dbReference>
<reference evidence="10" key="3">
    <citation type="submission" date="2022-04" db="EMBL/GenBank/DDBJ databases">
        <authorList>
            <person name="Liu G."/>
        </authorList>
    </citation>
    <scope>NUCLEOTIDE SEQUENCE</scope>
    <source>
        <strain evidence="10">RG22</strain>
    </source>
</reference>
<feature type="transmembrane region" description="Helical" evidence="7">
    <location>
        <begin position="64"/>
        <end position="85"/>
    </location>
</feature>
<evidence type="ECO:0000256" key="4">
    <source>
        <dbReference type="ARBA" id="ARBA00022989"/>
    </source>
</evidence>
<reference evidence="9" key="2">
    <citation type="journal article" date="2021" name="Int. J. Syst. Evol. Microbiol.">
        <title>Geomonas silvestris sp. nov., Geomonas paludis sp. nov. and Geomonas limicola sp. nov., isolated from terrestrial environments, and emended description of the genus Geomonas.</title>
        <authorList>
            <person name="Itoh H."/>
            <person name="Xu Z."/>
            <person name="Masuda Y."/>
            <person name="Ushijima N."/>
            <person name="Hayakawa C."/>
            <person name="Shiratori Y."/>
            <person name="Senoo K."/>
        </authorList>
    </citation>
    <scope>NUCLEOTIDE SEQUENCE</scope>
    <source>
        <strain evidence="9">Red736</strain>
    </source>
</reference>
<keyword evidence="4 7" id="KW-1133">Transmembrane helix</keyword>
<organism evidence="9 11">
    <name type="scientific">Geomonas paludis</name>
    <dbReference type="NCBI Taxonomy" id="2740185"/>
    <lineage>
        <taxon>Bacteria</taxon>
        <taxon>Pseudomonadati</taxon>
        <taxon>Thermodesulfobacteriota</taxon>
        <taxon>Desulfuromonadia</taxon>
        <taxon>Geobacterales</taxon>
        <taxon>Geobacteraceae</taxon>
        <taxon>Geomonas</taxon>
    </lineage>
</organism>
<dbReference type="Proteomes" id="UP000831485">
    <property type="component" value="Chromosome"/>
</dbReference>
<feature type="transmembrane region" description="Helical" evidence="7">
    <location>
        <begin position="234"/>
        <end position="252"/>
    </location>
</feature>
<feature type="region of interest" description="Disordered" evidence="6">
    <location>
        <begin position="285"/>
        <end position="316"/>
    </location>
</feature>
<sequence>MLSAALFGVSPVFCKLLIGDMSPALLAGLLYLGSGLGLQALLLSRRKSTRAELRLLSQEHRLKLVGAVIAGGIVAPLCLAFGIKYGTASEVSLLLNLETVATTLIAWLVFREYIGPYVWTGKVLILVGAALVVLRAEGGLSFSLSGLLVVIACVFWGIDNNLTRDVDEISSTVLASVKGLAAGLFSIVLALVFSTGAATPAQIAGALGVGAMSYGVSLVLFVEALRQIGAARTATFFAVGPFFGTLLSVALLGERPPAAYWVATVLMLAGILLLYVEVHGHRHTHEELAHAHPHRHDEHHEHEHPEGEEGEPHDHFHVHRPVTHSHVHWPDQHHRHEH</sequence>
<evidence type="ECO:0000256" key="2">
    <source>
        <dbReference type="ARBA" id="ARBA00022475"/>
    </source>
</evidence>
<feature type="domain" description="EamA" evidence="8">
    <location>
        <begin position="147"/>
        <end position="275"/>
    </location>
</feature>
<keyword evidence="3 7" id="KW-0812">Transmembrane</keyword>
<evidence type="ECO:0000256" key="1">
    <source>
        <dbReference type="ARBA" id="ARBA00004651"/>
    </source>
</evidence>
<feature type="transmembrane region" description="Helical" evidence="7">
    <location>
        <begin position="24"/>
        <end position="43"/>
    </location>
</feature>
<dbReference type="Pfam" id="PF00892">
    <property type="entry name" value="EamA"/>
    <property type="match status" value="2"/>
</dbReference>
<dbReference type="GO" id="GO:0005886">
    <property type="term" value="C:plasma membrane"/>
    <property type="evidence" value="ECO:0007669"/>
    <property type="project" value="UniProtKB-SubCell"/>
</dbReference>
<dbReference type="PANTHER" id="PTHR42920">
    <property type="entry name" value="OS03G0707200 PROTEIN-RELATED"/>
    <property type="match status" value="1"/>
</dbReference>
<evidence type="ECO:0000256" key="5">
    <source>
        <dbReference type="ARBA" id="ARBA00023136"/>
    </source>
</evidence>
<feature type="compositionally biased region" description="Basic and acidic residues" evidence="6">
    <location>
        <begin position="285"/>
        <end position="315"/>
    </location>
</feature>
<evidence type="ECO:0000313" key="11">
    <source>
        <dbReference type="Proteomes" id="UP000568888"/>
    </source>
</evidence>
<evidence type="ECO:0000313" key="12">
    <source>
        <dbReference type="Proteomes" id="UP000831485"/>
    </source>
</evidence>
<evidence type="ECO:0000256" key="7">
    <source>
        <dbReference type="SAM" id="Phobius"/>
    </source>
</evidence>